<dbReference type="Pfam" id="PF02338">
    <property type="entry name" value="OTU"/>
    <property type="match status" value="1"/>
</dbReference>
<feature type="compositionally biased region" description="Polar residues" evidence="1">
    <location>
        <begin position="231"/>
        <end position="245"/>
    </location>
</feature>
<organism evidence="3 4">
    <name type="scientific">Candidula unifasciata</name>
    <dbReference type="NCBI Taxonomy" id="100452"/>
    <lineage>
        <taxon>Eukaryota</taxon>
        <taxon>Metazoa</taxon>
        <taxon>Spiralia</taxon>
        <taxon>Lophotrochozoa</taxon>
        <taxon>Mollusca</taxon>
        <taxon>Gastropoda</taxon>
        <taxon>Heterobranchia</taxon>
        <taxon>Euthyneura</taxon>
        <taxon>Panpulmonata</taxon>
        <taxon>Eupulmonata</taxon>
        <taxon>Stylommatophora</taxon>
        <taxon>Helicina</taxon>
        <taxon>Helicoidea</taxon>
        <taxon>Geomitridae</taxon>
        <taxon>Candidula</taxon>
    </lineage>
</organism>
<evidence type="ECO:0000259" key="2">
    <source>
        <dbReference type="PROSITE" id="PS50802"/>
    </source>
</evidence>
<accession>A0A8S3Z931</accession>
<feature type="domain" description="OTU" evidence="2">
    <location>
        <begin position="289"/>
        <end position="426"/>
    </location>
</feature>
<dbReference type="InterPro" id="IPR050704">
    <property type="entry name" value="Peptidase_C85-like"/>
</dbReference>
<feature type="region of interest" description="Disordered" evidence="1">
    <location>
        <begin position="175"/>
        <end position="245"/>
    </location>
</feature>
<feature type="region of interest" description="Disordered" evidence="1">
    <location>
        <begin position="118"/>
        <end position="137"/>
    </location>
</feature>
<protein>
    <recommendedName>
        <fullName evidence="2">OTU domain-containing protein</fullName>
    </recommendedName>
</protein>
<name>A0A8S3Z931_9EUPU</name>
<dbReference type="AlphaFoldDB" id="A0A8S3Z931"/>
<feature type="compositionally biased region" description="Basic and acidic residues" evidence="1">
    <location>
        <begin position="118"/>
        <end position="129"/>
    </location>
</feature>
<sequence length="462" mass="51987">MVSVDRFSALENDRFINHHSGIGGSFPGRLHPHFSSLFDDDLSIVLRNPKTRTPNSVFSVGPAKHAAITRNDSELFPKHSFQEFDDISSLDAPAWMTSVSPKSNNKFVSRDKPYLDSELKSHESSKSKANDNIVDSPVFDSQHNLPLSTLQHNSCGGQLENWTTIPIKHIESSTFSVSDEDLDSNNNSSRRRYSSTPRSRASSKVKYDRENSNDGNIQSQSNRFRKANPAYHTSASSEQNQSRNDETNNITSAIKGDLDSPEFEQDEVVSPPHCQVYHDLKIKLAHEDRKIDYIEGDGNCLFRALSKGIYGSEKYHKAMRMFIVNLIGTNKSKFAQFVDDEDVEEHINRMCKDGCWATTCEIYAAATLLQRDIFMLTPDHMNEKYSWLLFQPVFKINEALSVANTHPCYITLCNTNGNHYDRIVPDHGGCNCFLPHPELDGLSTDSTTSADTSSAGYVTFKH</sequence>
<gene>
    <name evidence="3" type="ORF">CUNI_LOCUS11441</name>
</gene>
<feature type="compositionally biased region" description="Polar residues" evidence="1">
    <location>
        <begin position="213"/>
        <end position="222"/>
    </location>
</feature>
<evidence type="ECO:0000313" key="3">
    <source>
        <dbReference type="EMBL" id="CAG5125883.1"/>
    </source>
</evidence>
<proteinExistence type="predicted"/>
<comment type="caution">
    <text evidence="3">The sequence shown here is derived from an EMBL/GenBank/DDBJ whole genome shotgun (WGS) entry which is preliminary data.</text>
</comment>
<reference evidence="3" key="1">
    <citation type="submission" date="2021-04" db="EMBL/GenBank/DDBJ databases">
        <authorList>
            <consortium name="Molecular Ecology Group"/>
        </authorList>
    </citation>
    <scope>NUCLEOTIDE SEQUENCE</scope>
</reference>
<dbReference type="GO" id="GO:0004843">
    <property type="term" value="F:cysteine-type deubiquitinase activity"/>
    <property type="evidence" value="ECO:0007669"/>
    <property type="project" value="TreeGrafter"/>
</dbReference>
<dbReference type="OrthoDB" id="409956at2759"/>
<dbReference type="EMBL" id="CAJHNH020002194">
    <property type="protein sequence ID" value="CAG5125883.1"/>
    <property type="molecule type" value="Genomic_DNA"/>
</dbReference>
<dbReference type="GO" id="GO:0016579">
    <property type="term" value="P:protein deubiquitination"/>
    <property type="evidence" value="ECO:0007669"/>
    <property type="project" value="TreeGrafter"/>
</dbReference>
<feature type="compositionally biased region" description="Low complexity" evidence="1">
    <location>
        <begin position="184"/>
        <end position="202"/>
    </location>
</feature>
<dbReference type="PROSITE" id="PS50802">
    <property type="entry name" value="OTU"/>
    <property type="match status" value="1"/>
</dbReference>
<evidence type="ECO:0000313" key="4">
    <source>
        <dbReference type="Proteomes" id="UP000678393"/>
    </source>
</evidence>
<dbReference type="InterPro" id="IPR003323">
    <property type="entry name" value="OTU_dom"/>
</dbReference>
<dbReference type="PANTHER" id="PTHR12419">
    <property type="entry name" value="OTU DOMAIN CONTAINING PROTEIN"/>
    <property type="match status" value="1"/>
</dbReference>
<dbReference type="InterPro" id="IPR038765">
    <property type="entry name" value="Papain-like_cys_pep_sf"/>
</dbReference>
<dbReference type="PANTHER" id="PTHR12419:SF7">
    <property type="entry name" value="OTU DOMAIN-CONTAINING PROTEIN 3"/>
    <property type="match status" value="1"/>
</dbReference>
<dbReference type="Proteomes" id="UP000678393">
    <property type="component" value="Unassembled WGS sequence"/>
</dbReference>
<dbReference type="SUPFAM" id="SSF54001">
    <property type="entry name" value="Cysteine proteinases"/>
    <property type="match status" value="1"/>
</dbReference>
<evidence type="ECO:0000256" key="1">
    <source>
        <dbReference type="SAM" id="MobiDB-lite"/>
    </source>
</evidence>
<keyword evidence="4" id="KW-1185">Reference proteome</keyword>
<dbReference type="Gene3D" id="3.90.70.80">
    <property type="match status" value="1"/>
</dbReference>
<dbReference type="CDD" id="cd22755">
    <property type="entry name" value="OTU_CeDUB-like"/>
    <property type="match status" value="1"/>
</dbReference>